<dbReference type="AlphaFoldDB" id="A0A1I5PMZ8"/>
<accession>A0A1I5PMZ8</accession>
<dbReference type="OrthoDB" id="7605215at2"/>
<keyword evidence="3" id="KW-1185">Reference proteome</keyword>
<reference evidence="2 3" key="1">
    <citation type="submission" date="2016-10" db="EMBL/GenBank/DDBJ databases">
        <authorList>
            <person name="de Groot N.N."/>
        </authorList>
    </citation>
    <scope>NUCLEOTIDE SEQUENCE [LARGE SCALE GENOMIC DNA]</scope>
    <source>
        <strain evidence="2 3">DSM 19547</strain>
    </source>
</reference>
<feature type="region of interest" description="Disordered" evidence="1">
    <location>
        <begin position="1"/>
        <end position="25"/>
    </location>
</feature>
<dbReference type="RefSeq" id="WP_093420436.1">
    <property type="nucleotide sequence ID" value="NZ_FOXA01000005.1"/>
</dbReference>
<organism evidence="2 3">
    <name type="scientific">Tranquillimonas alkanivorans</name>
    <dbReference type="NCBI Taxonomy" id="441119"/>
    <lineage>
        <taxon>Bacteria</taxon>
        <taxon>Pseudomonadati</taxon>
        <taxon>Pseudomonadota</taxon>
        <taxon>Alphaproteobacteria</taxon>
        <taxon>Rhodobacterales</taxon>
        <taxon>Roseobacteraceae</taxon>
        <taxon>Tranquillimonas</taxon>
    </lineage>
</organism>
<dbReference type="Proteomes" id="UP000199356">
    <property type="component" value="Unassembled WGS sequence"/>
</dbReference>
<name>A0A1I5PMZ8_9RHOB</name>
<proteinExistence type="predicted"/>
<sequence length="193" mass="21000">MATTIRQVEEKPAAYPPAPTVSGQSLTPDDAAVLWQRLESYIVHRWTPRQVVWTVEGEGEWTPPLTPADVTSVEVWESGAWVATTPPAGPLGGYDFPGDGPYRVMATAGDTGVPVEEVKPPEDVLWAFRRLAAYCVSPARHANLLSATSVEEEERAGDGSTARLSYERPATWLGRAIVNSGAADLLRTYRRVP</sequence>
<evidence type="ECO:0000313" key="2">
    <source>
        <dbReference type="EMBL" id="SFP35160.1"/>
    </source>
</evidence>
<evidence type="ECO:0000313" key="3">
    <source>
        <dbReference type="Proteomes" id="UP000199356"/>
    </source>
</evidence>
<protein>
    <submittedName>
        <fullName evidence="2">Uncharacterized protein</fullName>
    </submittedName>
</protein>
<gene>
    <name evidence="2" type="ORF">SAMN04488047_105168</name>
</gene>
<evidence type="ECO:0000256" key="1">
    <source>
        <dbReference type="SAM" id="MobiDB-lite"/>
    </source>
</evidence>
<dbReference type="STRING" id="441119.SAMN04488047_105168"/>
<dbReference type="EMBL" id="FOXA01000005">
    <property type="protein sequence ID" value="SFP35160.1"/>
    <property type="molecule type" value="Genomic_DNA"/>
</dbReference>